<organism evidence="3 4">
    <name type="scientific">Psychrobacter nivimaris</name>
    <dbReference type="NCBI Taxonomy" id="281738"/>
    <lineage>
        <taxon>Bacteria</taxon>
        <taxon>Pseudomonadati</taxon>
        <taxon>Pseudomonadota</taxon>
        <taxon>Gammaproteobacteria</taxon>
        <taxon>Moraxellales</taxon>
        <taxon>Moraxellaceae</taxon>
        <taxon>Psychrobacter</taxon>
    </lineage>
</organism>
<feature type="coiled-coil region" evidence="1">
    <location>
        <begin position="1075"/>
        <end position="1102"/>
    </location>
</feature>
<sequence length="1274" mass="135471">MAGDLDFNVQLRVLNEQFNRGIDSARDKFTQYAQSVQRNVQQMNTDTERASTMLAGLANVDSSRLTSELQATADQLRQMGAGANISGDQIEQAMEASALQVTRLGRQLEVARSEALRLSQTSASPEDIEQAAANVNRLEQELNQARSASVSLANELSGAMNRASTTADNARNALYRMANIRVPETIRGEIDQINRTLVNFQQNSGRPAAEIERATRAAEEQIRRLENELNGVDDTIRRTDVSTNSFSGNVGKLRTAMSGLTGLLAAAGIGIGAAEIIEMSDAFVTLEAKVKLATGEGAAFVTGFQGVTDIAKETFTSIENTGELFARITQASESLGLAQGEILSVTKTINEAIKLSGGSAASADAAIIQLVQGLQSGVVRGEEFNSIMEQAPRLATAMADGLGVTKGELRAMAAEGKLTSEVVIDAVRSQTQTINDEFATLPTTFANSVQNMKTTVFELVGSLNETVNQSGRLAQGIQYISDAIDNIDPATMAALGQSFDFVLEQSAALFTLVKDIYGAFSDLTSIINGTVAAGNDVGLITKLMQQFAVTTGVAIDGIRGLSIAADSVFGTISGIIGSVLIGIAKLNGETSTMGEALIAKQEELYARSEQKMMDFKSKSGEAWAEMNKTAQDRLDETVVEVVKNYDEMVAKGDISAAAMEEQYIKVAKAKIEANNMIITDDMRLELAGQGLQASISDTNDVIVESSKGVQAAYLGVGQSFAEVALKAQVSGTSMRESLTDAVPKAQTIGAVDDIISSLSALGSQGKISGEDMAFGINLANERYKEIESNFARYAAKTMADNGGIVTSELEKTAALQGLAIQANETGGAIVTQLDKSTVASGRTKDEIDKLAGAAGVGLSAGFIKSKEGLDELVDGYDDLEKAGYDAGGAVINALTEMSNKASNTAEIENLTLTWNELYKEGKITGQELADGLEGVKNRVDILKDGINGVTEAYGFLGLKTREELAKDAQAYTESYSLVMKQGELTAQQQEEVFTKTAKANIAANGGVIDSFTRAQAAAKGYTVEVDENGRVVVEKAGRAVSANDNVTRSVNNIRTAYDGISSSAGGAGNAMVRAANEASSAYDKLQQKIKSVKEAQELKNADETLRNLRQYGTEDAPIEGNQFGTRLGVENFLKSQGLSEESAIEEARKLYAKQGTSSGALNFGELQGFSDGQMLTAADINRYKSASVYLAEIAEKARQVDRQRDNYEVARTATAQITTQEYNRYDSQPSSSKTINVNFKLGGATASMSMPESQEASLTALLQQLQDSKAIAGY</sequence>
<feature type="domain" description="Tape measure protein N-terminal" evidence="2">
    <location>
        <begin position="275"/>
        <end position="465"/>
    </location>
</feature>
<gene>
    <name evidence="3" type="ORF">FQV37_2540</name>
</gene>
<dbReference type="RefSeq" id="WP_160021190.1">
    <property type="nucleotide sequence ID" value="NZ_VZIZ01000007.1"/>
</dbReference>
<feature type="coiled-coil region" evidence="1">
    <location>
        <begin position="128"/>
        <end position="155"/>
    </location>
</feature>
<feature type="coiled-coil region" evidence="1">
    <location>
        <begin position="208"/>
        <end position="235"/>
    </location>
</feature>
<dbReference type="Pfam" id="PF20155">
    <property type="entry name" value="TMP_3"/>
    <property type="match status" value="1"/>
</dbReference>
<proteinExistence type="predicted"/>
<evidence type="ECO:0000313" key="4">
    <source>
        <dbReference type="Proteomes" id="UP000471465"/>
    </source>
</evidence>
<dbReference type="NCBIfam" id="TIGR02675">
    <property type="entry name" value="tape_meas_nterm"/>
    <property type="match status" value="1"/>
</dbReference>
<evidence type="ECO:0000256" key="1">
    <source>
        <dbReference type="SAM" id="Coils"/>
    </source>
</evidence>
<keyword evidence="4" id="KW-1185">Reference proteome</keyword>
<dbReference type="AlphaFoldDB" id="A0A6N7C0S4"/>
<dbReference type="InterPro" id="IPR013491">
    <property type="entry name" value="Tape_meas_N"/>
</dbReference>
<accession>A0A6N7C0S4</accession>
<protein>
    <submittedName>
        <fullName evidence="3">Putative tail length tape measure protein</fullName>
    </submittedName>
</protein>
<evidence type="ECO:0000259" key="2">
    <source>
        <dbReference type="Pfam" id="PF20155"/>
    </source>
</evidence>
<evidence type="ECO:0000313" key="3">
    <source>
        <dbReference type="EMBL" id="KAF0569515.1"/>
    </source>
</evidence>
<comment type="caution">
    <text evidence="3">The sequence shown here is derived from an EMBL/GenBank/DDBJ whole genome shotgun (WGS) entry which is preliminary data.</text>
</comment>
<name>A0A6N7C0S4_9GAMM</name>
<keyword evidence="1" id="KW-0175">Coiled coil</keyword>
<reference evidence="3 4" key="1">
    <citation type="submission" date="2019-09" db="EMBL/GenBank/DDBJ databases">
        <title>Draft genome sequence of Psychrobacter nivimaris LAMA 639, in search for biotechnological relevant genes.</title>
        <authorList>
            <person name="Lima A.O.S."/>
            <person name="Staloch B.E.K."/>
            <person name="Freitas R.C."/>
            <person name="Niero H."/>
            <person name="Silva M.A.C."/>
        </authorList>
    </citation>
    <scope>NUCLEOTIDE SEQUENCE [LARGE SCALE GENOMIC DNA]</scope>
    <source>
        <strain evidence="3 4">LAMA 639</strain>
    </source>
</reference>
<dbReference type="EMBL" id="VZIZ01000007">
    <property type="protein sequence ID" value="KAF0569515.1"/>
    <property type="molecule type" value="Genomic_DNA"/>
</dbReference>
<dbReference type="Proteomes" id="UP000471465">
    <property type="component" value="Unassembled WGS sequence"/>
</dbReference>